<feature type="compositionally biased region" description="Low complexity" evidence="1">
    <location>
        <begin position="70"/>
        <end position="89"/>
    </location>
</feature>
<dbReference type="RefSeq" id="XP_069204419.1">
    <property type="nucleotide sequence ID" value="XM_069340901.1"/>
</dbReference>
<feature type="compositionally biased region" description="Basic and acidic residues" evidence="1">
    <location>
        <begin position="17"/>
        <end position="26"/>
    </location>
</feature>
<dbReference type="GeneID" id="95975391"/>
<protein>
    <submittedName>
        <fullName evidence="2">Uncharacterized protein</fullName>
    </submittedName>
</protein>
<comment type="caution">
    <text evidence="2">The sequence shown here is derived from an EMBL/GenBank/DDBJ whole genome shotgun (WGS) entry which is preliminary data.</text>
</comment>
<dbReference type="Proteomes" id="UP001562354">
    <property type="component" value="Unassembled WGS sequence"/>
</dbReference>
<evidence type="ECO:0000256" key="1">
    <source>
        <dbReference type="SAM" id="MobiDB-lite"/>
    </source>
</evidence>
<keyword evidence="3" id="KW-1185">Reference proteome</keyword>
<proteinExistence type="predicted"/>
<accession>A0ABR3PPT6</accession>
<dbReference type="EMBL" id="JBFMKM010000001">
    <property type="protein sequence ID" value="KAL1311570.1"/>
    <property type="molecule type" value="Genomic_DNA"/>
</dbReference>
<feature type="compositionally biased region" description="Polar residues" evidence="1">
    <location>
        <begin position="1"/>
        <end position="15"/>
    </location>
</feature>
<organism evidence="2 3">
    <name type="scientific">Neodothiora populina</name>
    <dbReference type="NCBI Taxonomy" id="2781224"/>
    <lineage>
        <taxon>Eukaryota</taxon>
        <taxon>Fungi</taxon>
        <taxon>Dikarya</taxon>
        <taxon>Ascomycota</taxon>
        <taxon>Pezizomycotina</taxon>
        <taxon>Dothideomycetes</taxon>
        <taxon>Dothideomycetidae</taxon>
        <taxon>Dothideales</taxon>
        <taxon>Dothioraceae</taxon>
        <taxon>Neodothiora</taxon>
    </lineage>
</organism>
<evidence type="ECO:0000313" key="3">
    <source>
        <dbReference type="Proteomes" id="UP001562354"/>
    </source>
</evidence>
<sequence length="89" mass="9779">MSSKATSFTTATIVSSAEDRSSREADMETLPSYSDATTGDPPPKSKSRFATLKSILTGDVYKHHPLYTLERSVMNEESSSSSRNRQSSR</sequence>
<feature type="region of interest" description="Disordered" evidence="1">
    <location>
        <begin position="69"/>
        <end position="89"/>
    </location>
</feature>
<gene>
    <name evidence="2" type="ORF">AAFC00_001688</name>
</gene>
<evidence type="ECO:0000313" key="2">
    <source>
        <dbReference type="EMBL" id="KAL1311570.1"/>
    </source>
</evidence>
<name>A0ABR3PPT6_9PEZI</name>
<reference evidence="2 3" key="1">
    <citation type="submission" date="2024-07" db="EMBL/GenBank/DDBJ databases">
        <title>Draft sequence of the Neodothiora populina.</title>
        <authorList>
            <person name="Drown D.D."/>
            <person name="Schuette U.S."/>
            <person name="Buechlein A.B."/>
            <person name="Rusch D.R."/>
            <person name="Winton L.W."/>
            <person name="Adams G.A."/>
        </authorList>
    </citation>
    <scope>NUCLEOTIDE SEQUENCE [LARGE SCALE GENOMIC DNA]</scope>
    <source>
        <strain evidence="2 3">CPC 39397</strain>
    </source>
</reference>
<feature type="region of interest" description="Disordered" evidence="1">
    <location>
        <begin position="1"/>
        <end position="47"/>
    </location>
</feature>